<dbReference type="Pfam" id="PF03101">
    <property type="entry name" value="FAR1"/>
    <property type="match status" value="1"/>
</dbReference>
<evidence type="ECO:0000256" key="4">
    <source>
        <dbReference type="PROSITE-ProRule" id="PRU00325"/>
    </source>
</evidence>
<feature type="domain" description="SWIM-type" evidence="5">
    <location>
        <begin position="524"/>
        <end position="556"/>
    </location>
</feature>
<gene>
    <name evidence="6" type="ORF">M0R45_029053</name>
</gene>
<dbReference type="InterPro" id="IPR006564">
    <property type="entry name" value="Znf_PMZ"/>
</dbReference>
<evidence type="ECO:0000259" key="5">
    <source>
        <dbReference type="PROSITE" id="PS50966"/>
    </source>
</evidence>
<proteinExistence type="predicted"/>
<evidence type="ECO:0000256" key="1">
    <source>
        <dbReference type="ARBA" id="ARBA00022723"/>
    </source>
</evidence>
<name>A0AAW1W7D5_RUBAR</name>
<dbReference type="Pfam" id="PF10551">
    <property type="entry name" value="MULE"/>
    <property type="match status" value="1"/>
</dbReference>
<dbReference type="EMBL" id="JBEDUW010000006">
    <property type="protein sequence ID" value="KAK9920498.1"/>
    <property type="molecule type" value="Genomic_DNA"/>
</dbReference>
<evidence type="ECO:0000256" key="3">
    <source>
        <dbReference type="ARBA" id="ARBA00022833"/>
    </source>
</evidence>
<reference evidence="6 7" key="1">
    <citation type="journal article" date="2023" name="G3 (Bethesda)">
        <title>A chromosome-length genome assembly and annotation of blackberry (Rubus argutus, cv. 'Hillquist').</title>
        <authorList>
            <person name="Bruna T."/>
            <person name="Aryal R."/>
            <person name="Dudchenko O."/>
            <person name="Sargent D.J."/>
            <person name="Mead D."/>
            <person name="Buti M."/>
            <person name="Cavallini A."/>
            <person name="Hytonen T."/>
            <person name="Andres J."/>
            <person name="Pham M."/>
            <person name="Weisz D."/>
            <person name="Mascagni F."/>
            <person name="Usai G."/>
            <person name="Natali L."/>
            <person name="Bassil N."/>
            <person name="Fernandez G.E."/>
            <person name="Lomsadze A."/>
            <person name="Armour M."/>
            <person name="Olukolu B."/>
            <person name="Poorten T."/>
            <person name="Britton C."/>
            <person name="Davik J."/>
            <person name="Ashrafi H."/>
            <person name="Aiden E.L."/>
            <person name="Borodovsky M."/>
            <person name="Worthington M."/>
        </authorList>
    </citation>
    <scope>NUCLEOTIDE SEQUENCE [LARGE SCALE GENOMIC DNA]</scope>
    <source>
        <strain evidence="6">PI 553951</strain>
    </source>
</reference>
<organism evidence="6 7">
    <name type="scientific">Rubus argutus</name>
    <name type="common">Southern blackberry</name>
    <dbReference type="NCBI Taxonomy" id="59490"/>
    <lineage>
        <taxon>Eukaryota</taxon>
        <taxon>Viridiplantae</taxon>
        <taxon>Streptophyta</taxon>
        <taxon>Embryophyta</taxon>
        <taxon>Tracheophyta</taxon>
        <taxon>Spermatophyta</taxon>
        <taxon>Magnoliopsida</taxon>
        <taxon>eudicotyledons</taxon>
        <taxon>Gunneridae</taxon>
        <taxon>Pentapetalae</taxon>
        <taxon>rosids</taxon>
        <taxon>fabids</taxon>
        <taxon>Rosales</taxon>
        <taxon>Rosaceae</taxon>
        <taxon>Rosoideae</taxon>
        <taxon>Rosoideae incertae sedis</taxon>
        <taxon>Rubus</taxon>
    </lineage>
</organism>
<accession>A0AAW1W7D5</accession>
<evidence type="ECO:0000313" key="7">
    <source>
        <dbReference type="Proteomes" id="UP001457282"/>
    </source>
</evidence>
<dbReference type="GO" id="GO:0008270">
    <property type="term" value="F:zinc ion binding"/>
    <property type="evidence" value="ECO:0007669"/>
    <property type="project" value="UniProtKB-KW"/>
</dbReference>
<keyword evidence="3" id="KW-0862">Zinc</keyword>
<dbReference type="PANTHER" id="PTHR47718">
    <property type="entry name" value="OS01G0519700 PROTEIN"/>
    <property type="match status" value="1"/>
</dbReference>
<keyword evidence="1" id="KW-0479">Metal-binding</keyword>
<keyword evidence="7" id="KW-1185">Reference proteome</keyword>
<dbReference type="PROSITE" id="PS50966">
    <property type="entry name" value="ZF_SWIM"/>
    <property type="match status" value="1"/>
</dbReference>
<dbReference type="Pfam" id="PF04434">
    <property type="entry name" value="SWIM"/>
    <property type="match status" value="1"/>
</dbReference>
<evidence type="ECO:0000256" key="2">
    <source>
        <dbReference type="ARBA" id="ARBA00022771"/>
    </source>
</evidence>
<dbReference type="SMART" id="SM00575">
    <property type="entry name" value="ZnF_PMZ"/>
    <property type="match status" value="1"/>
</dbReference>
<dbReference type="Proteomes" id="UP001457282">
    <property type="component" value="Unassembled WGS sequence"/>
</dbReference>
<dbReference type="InterPro" id="IPR004330">
    <property type="entry name" value="FAR1_DNA_bnd_dom"/>
</dbReference>
<keyword evidence="2 4" id="KW-0863">Zinc-finger</keyword>
<dbReference type="InterPro" id="IPR018289">
    <property type="entry name" value="MULE_transposase_dom"/>
</dbReference>
<comment type="caution">
    <text evidence="6">The sequence shown here is derived from an EMBL/GenBank/DDBJ whole genome shotgun (WGS) entry which is preliminary data.</text>
</comment>
<dbReference type="AlphaFoldDB" id="A0AAW1W7D5"/>
<sequence length="726" mass="83761">MELQESSDDTAVYCPQVKADLIPKKNQEFQTLVDVKLFYTAYAQEGGFNIRSWTSRKKDGEVVRMEYVCSKEGTSQITGKKRGRNKTREGCKARIAVVKATDGKYTVTIFVEGHSHPLTTPRRKHLLKCHREVTMVHKSLTEQLSAVNVATCKQYDFLGVHSGGLENIGCTQQDIYNYKRDCRNEVKGHDGDMLHEYFLLEKEKNPSFIFKIEADNEKRITHCFWADAISRRSYKFYGDVVIFDTTYNTNRYGLIFAPLVGVNNHGQTIILACAFLSNETSDSFVWLFKEFLDAMPGDAPKMIITDQDPAMTKAISEALSNTFHRYCSWHILNKFSEKLDPSKYLNYYDDFQDCIWNSENRDEFDSKWMAIVEKSGLSDNGWLQTMYDIRSTWVPAYVNHVFSAGMSSSQRAESGHAFYKRFVSKENSLLDFMVQFNRAVTRQRHLELMEDHVDINEKPNFNSPFEMADQMARVYTHTCFKEFYNQLKECCNYKFELLRENDKYMVYKVLRKKIENPKGREINYERESDFASCSCKKFETAGIPCRHILAFFIFIKLVDKLHDQYILKRWTKSAKSDFVFDCAGVEITDNKNLLARRSKLCQYAVDVIDKIMGNEEASNMFIDSLETILEKYKSMGVDGDIVKTPIVPGKKSIPSQHVYNEPVQVRAKGCGKRLKGGKEKAKLKAKKKADSIGRFCHGCKKHGQLHDKRNCPELEDKANCPNLQNG</sequence>
<dbReference type="InterPro" id="IPR007527">
    <property type="entry name" value="Znf_SWIM"/>
</dbReference>
<evidence type="ECO:0000313" key="6">
    <source>
        <dbReference type="EMBL" id="KAK9920498.1"/>
    </source>
</evidence>
<protein>
    <recommendedName>
        <fullName evidence="5">SWIM-type domain-containing protein</fullName>
    </recommendedName>
</protein>